<feature type="region of interest" description="Disordered" evidence="1">
    <location>
        <begin position="179"/>
        <end position="198"/>
    </location>
</feature>
<dbReference type="PANTHER" id="PTHR12217:SF4">
    <property type="entry name" value="EUKARYOTIC TRANSLATION INITIATION FACTOR 2D"/>
    <property type="match status" value="1"/>
</dbReference>
<dbReference type="Ensembl" id="ENSCCRT00010078595.1">
    <property type="protein sequence ID" value="ENSCCRP00010071103.1"/>
    <property type="gene ID" value="ENSCCRG00010030826.1"/>
</dbReference>
<dbReference type="InterPro" id="IPR041366">
    <property type="entry name" value="Pre-PUA"/>
</dbReference>
<name>A0A8C1M3Z6_CYPCA</name>
<organism evidence="4 5">
    <name type="scientific">Cyprinus carpio</name>
    <name type="common">Common carp</name>
    <dbReference type="NCBI Taxonomy" id="7962"/>
    <lineage>
        <taxon>Eukaryota</taxon>
        <taxon>Metazoa</taxon>
        <taxon>Chordata</taxon>
        <taxon>Craniata</taxon>
        <taxon>Vertebrata</taxon>
        <taxon>Euteleostomi</taxon>
        <taxon>Actinopterygii</taxon>
        <taxon>Neopterygii</taxon>
        <taxon>Teleostei</taxon>
        <taxon>Ostariophysi</taxon>
        <taxon>Cypriniformes</taxon>
        <taxon>Cyprinidae</taxon>
        <taxon>Cyprininae</taxon>
        <taxon>Cyprinus</taxon>
    </lineage>
</organism>
<reference evidence="4" key="1">
    <citation type="submission" date="2025-08" db="UniProtKB">
        <authorList>
            <consortium name="Ensembl"/>
        </authorList>
    </citation>
    <scope>IDENTIFICATION</scope>
</reference>
<sequence length="428" mass="48573">MPCPCSPFCPYRRKLRADISAAFPSLSEEDLNELIPNKEELNIKLTGGAGQHLDGILHSLVVTSGYLSYCCLSIISNKALVAIGTAAVSSSEMSNSGSEGERSEYFTHIHGPAMVNIFSTSHKLSSIGGREMEGEECEEEEQEVQDSPDSAPLETSCQSMQELRLDEHKLLKEEELVEVKEEENIEGEDGDSRSPQGEMSLTSCHMSILTFIVFVMKVPRYQEIHWSQCFFLPFQLSKFLQCMQKDHSLIQVKEVKNICCIFFFFLNNLHSFFRLCSFSIPEDFEPEKDYVNINPTLCDCLLEKSEYKEVEKLKSLADLFSRTFIRMQACHEVLFPGQPPVVKKGQMEPIDITVASRGSNKRYEAVPDPGSIPESIPGRVPYSPVLHDCLYLYRYQIPWKYVQGLDKGTKPGKKKWQTKPQHKSHMLL</sequence>
<keyword evidence="5" id="KW-1185">Reference proteome</keyword>
<protein>
    <submittedName>
        <fullName evidence="4">Uncharacterized protein</fullName>
    </submittedName>
</protein>
<evidence type="ECO:0000313" key="5">
    <source>
        <dbReference type="Proteomes" id="UP000694427"/>
    </source>
</evidence>
<dbReference type="Proteomes" id="UP000694427">
    <property type="component" value="Unplaced"/>
</dbReference>
<feature type="compositionally biased region" description="Polar residues" evidence="1">
    <location>
        <begin position="147"/>
        <end position="156"/>
    </location>
</feature>
<accession>A0A8C1M3Z6</accession>
<feature type="compositionally biased region" description="Basic residues" evidence="1">
    <location>
        <begin position="410"/>
        <end position="428"/>
    </location>
</feature>
<feature type="region of interest" description="Disordered" evidence="1">
    <location>
        <begin position="408"/>
        <end position="428"/>
    </location>
</feature>
<evidence type="ECO:0000256" key="1">
    <source>
        <dbReference type="SAM" id="MobiDB-lite"/>
    </source>
</evidence>
<proteinExistence type="predicted"/>
<feature type="compositionally biased region" description="Acidic residues" evidence="1">
    <location>
        <begin position="180"/>
        <end position="189"/>
    </location>
</feature>
<feature type="compositionally biased region" description="Acidic residues" evidence="1">
    <location>
        <begin position="133"/>
        <end position="146"/>
    </location>
</feature>
<evidence type="ECO:0000259" key="2">
    <source>
        <dbReference type="Pfam" id="PF17832"/>
    </source>
</evidence>
<dbReference type="Pfam" id="PF17832">
    <property type="entry name" value="Pre-PUA"/>
    <property type="match status" value="1"/>
</dbReference>
<dbReference type="GO" id="GO:0001731">
    <property type="term" value="P:formation of translation preinitiation complex"/>
    <property type="evidence" value="ECO:0007669"/>
    <property type="project" value="InterPro"/>
</dbReference>
<dbReference type="InterPro" id="IPR058886">
    <property type="entry name" value="SWIB_eIF2D"/>
</dbReference>
<feature type="domain" description="eIF2D SWIB" evidence="3">
    <location>
        <begin position="287"/>
        <end position="323"/>
    </location>
</feature>
<dbReference type="Pfam" id="PF26291">
    <property type="entry name" value="SWIB_eIF2D"/>
    <property type="match status" value="1"/>
</dbReference>
<feature type="domain" description="Pre-PUA" evidence="2">
    <location>
        <begin position="12"/>
        <end position="46"/>
    </location>
</feature>
<dbReference type="PANTHER" id="PTHR12217">
    <property type="entry name" value="EUKARYOTIC TRANSLATION INITIATION FACTOR 2D"/>
    <property type="match status" value="1"/>
</dbReference>
<reference evidence="4" key="2">
    <citation type="submission" date="2025-09" db="UniProtKB">
        <authorList>
            <consortium name="Ensembl"/>
        </authorList>
    </citation>
    <scope>IDENTIFICATION</scope>
</reference>
<dbReference type="GO" id="GO:0003743">
    <property type="term" value="F:translation initiation factor activity"/>
    <property type="evidence" value="ECO:0007669"/>
    <property type="project" value="InterPro"/>
</dbReference>
<feature type="region of interest" description="Disordered" evidence="1">
    <location>
        <begin position="128"/>
        <end position="156"/>
    </location>
</feature>
<dbReference type="AlphaFoldDB" id="A0A8C1M3Z6"/>
<evidence type="ECO:0000313" key="4">
    <source>
        <dbReference type="Ensembl" id="ENSCCRP00010071103.1"/>
    </source>
</evidence>
<dbReference type="InterPro" id="IPR039757">
    <property type="entry name" value="EIF2D"/>
</dbReference>
<evidence type="ECO:0000259" key="3">
    <source>
        <dbReference type="Pfam" id="PF26291"/>
    </source>
</evidence>